<gene>
    <name evidence="1" type="ORF">V8V93_08440</name>
</gene>
<dbReference type="RefSeq" id="WP_338669917.1">
    <property type="nucleotide sequence ID" value="NZ_CP146609.1"/>
</dbReference>
<dbReference type="EMBL" id="CP146609">
    <property type="protein sequence ID" value="WWX24226.1"/>
    <property type="molecule type" value="Genomic_DNA"/>
</dbReference>
<evidence type="ECO:0000313" key="2">
    <source>
        <dbReference type="Proteomes" id="UP001385389"/>
    </source>
</evidence>
<organism evidence="1 2">
    <name type="scientific">Pseudodesulfovibrio methanolicus</name>
    <dbReference type="NCBI Taxonomy" id="3126690"/>
    <lineage>
        <taxon>Bacteria</taxon>
        <taxon>Pseudomonadati</taxon>
        <taxon>Thermodesulfobacteriota</taxon>
        <taxon>Desulfovibrionia</taxon>
        <taxon>Desulfovibrionales</taxon>
        <taxon>Desulfovibrionaceae</taxon>
    </lineage>
</organism>
<reference evidence="1 2" key="1">
    <citation type="submission" date="2024-03" db="EMBL/GenBank/DDBJ databases">
        <title>Phenotype and Genome Characterization of a Sulfate-Reducing Bacterium Pseudodesulfovibrio sp. strain 5S69, isolated from Petroleum Reservoir in Tatarstan (Russia).</title>
        <authorList>
            <person name="Bidzhieva S.K."/>
            <person name="Kadnikov V."/>
            <person name="Tourova T.P."/>
            <person name="Samigullina S.R."/>
            <person name="Sokolova D.S."/>
            <person name="Poltaraus A.B."/>
            <person name="Avtukh A.N."/>
            <person name="Tereshina V.M."/>
            <person name="Mardanov A.V."/>
            <person name="Nazina T.N."/>
        </authorList>
    </citation>
    <scope>NUCLEOTIDE SEQUENCE [LARGE SCALE GENOMIC DNA]</scope>
    <source>
        <strain evidence="1 2">5S69</strain>
    </source>
</reference>
<name>A0ABZ2J508_9BACT</name>
<keyword evidence="2" id="KW-1185">Reference proteome</keyword>
<sequence length="279" mass="32343">MTIQFQQNLNDYKSALHTLIKVWDVNKGQDTGRIKIWGDFESLTSKIILQAVSALKLYTDNKFVVYKDRLILSCDFTSINVISRSVLEAYLYTWWLFVDVKSESEREYKILCWRIAAMNFRLSFSPITEEGRRVLESERTQLDGALDRLKNNTFYNSLCDVEKNKILNKINNGSNVRPGWKKIIEDAKLSKGFADTYSYMCDSSHSGQLSSLQIYSAHGDVAQQKRLCRVALNTILMCICRLVRDYSELWELSKEYLILHSGELAIIKKWCEIAESPWS</sequence>
<accession>A0ABZ2J508</accession>
<proteinExistence type="predicted"/>
<evidence type="ECO:0000313" key="1">
    <source>
        <dbReference type="EMBL" id="WWX24226.1"/>
    </source>
</evidence>
<protein>
    <submittedName>
        <fullName evidence="1">Uncharacterized protein</fullName>
    </submittedName>
</protein>
<dbReference type="Proteomes" id="UP001385389">
    <property type="component" value="Chromosome"/>
</dbReference>